<feature type="compositionally biased region" description="Basic residues" evidence="6">
    <location>
        <begin position="464"/>
        <end position="474"/>
    </location>
</feature>
<keyword evidence="3 7" id="KW-1133">Transmembrane helix</keyword>
<feature type="transmembrane region" description="Helical" evidence="7">
    <location>
        <begin position="129"/>
        <end position="152"/>
    </location>
</feature>
<protein>
    <recommendedName>
        <fullName evidence="8">Rhodopsin domain-containing protein</fullName>
    </recommendedName>
</protein>
<sequence>MTLPFNQESWIWYTCAICMIAARIISRKIHLGSIRRLQYDDWIMGLFVTTAITALIVCSNRYVRAQSNLLPPGFDVGSLTAHDLERRRYGSKLVMVVEQTQIAVIWACKATLLIMYNRLTRTALHNENLAIKLLSAYVALGFVVMEILYFTAWCRPVSQYWAVPEPTSSQCNALINHRITKAVFNLSSDIIMLVIALQMLIRSLLPMKRKVILCGIFSLGIFVIIASMLNSYYSFKNPYKQTWIFWYVRESSTAILVANLPYTWTILRELFDLENFDENSPPAWTFHSARTAKGRRTTQSLSRSTNQGTANRSAALSKGSHGTQAMTLVDSMSPLRQYGRSRGDSPQDIAIDFNFKDEAIHPHDFATITSPPVDLEHGFTHDTSRRPQPRITEDGTGGFYFNDRPISPPSRAYFAARSRESSPASTDRRPTSPSPSFTSLDSVGIIQHRRGSGAGVAGTGRCARDRRARAGLST</sequence>
<evidence type="ECO:0000256" key="2">
    <source>
        <dbReference type="ARBA" id="ARBA00022692"/>
    </source>
</evidence>
<feature type="domain" description="Rhodopsin" evidence="8">
    <location>
        <begin position="23"/>
        <end position="268"/>
    </location>
</feature>
<feature type="transmembrane region" description="Helical" evidence="7">
    <location>
        <begin position="100"/>
        <end position="117"/>
    </location>
</feature>
<keyword evidence="4 7" id="KW-0472">Membrane</keyword>
<feature type="region of interest" description="Disordered" evidence="6">
    <location>
        <begin position="366"/>
        <end position="474"/>
    </location>
</feature>
<dbReference type="Proteomes" id="UP000663193">
    <property type="component" value="Chromosome 6"/>
</dbReference>
<feature type="transmembrane region" description="Helical" evidence="7">
    <location>
        <begin position="212"/>
        <end position="233"/>
    </location>
</feature>
<proteinExistence type="inferred from homology"/>
<comment type="subcellular location">
    <subcellularLocation>
        <location evidence="1">Membrane</location>
        <topology evidence="1">Multi-pass membrane protein</topology>
    </subcellularLocation>
</comment>
<feature type="compositionally biased region" description="Basic and acidic residues" evidence="6">
    <location>
        <begin position="374"/>
        <end position="385"/>
    </location>
</feature>
<organism evidence="9 10">
    <name type="scientific">Phaeosphaeria nodorum (strain SN15 / ATCC MYA-4574 / FGSC 10173)</name>
    <name type="common">Glume blotch fungus</name>
    <name type="synonym">Parastagonospora nodorum</name>
    <dbReference type="NCBI Taxonomy" id="321614"/>
    <lineage>
        <taxon>Eukaryota</taxon>
        <taxon>Fungi</taxon>
        <taxon>Dikarya</taxon>
        <taxon>Ascomycota</taxon>
        <taxon>Pezizomycotina</taxon>
        <taxon>Dothideomycetes</taxon>
        <taxon>Pleosporomycetidae</taxon>
        <taxon>Pleosporales</taxon>
        <taxon>Pleosporineae</taxon>
        <taxon>Phaeosphaeriaceae</taxon>
        <taxon>Parastagonospora</taxon>
    </lineage>
</organism>
<feature type="transmembrane region" description="Helical" evidence="7">
    <location>
        <begin position="182"/>
        <end position="200"/>
    </location>
</feature>
<feature type="region of interest" description="Disordered" evidence="6">
    <location>
        <begin position="287"/>
        <end position="323"/>
    </location>
</feature>
<dbReference type="InterPro" id="IPR049326">
    <property type="entry name" value="Rhodopsin_dom_fungi"/>
</dbReference>
<evidence type="ECO:0000256" key="4">
    <source>
        <dbReference type="ARBA" id="ARBA00023136"/>
    </source>
</evidence>
<evidence type="ECO:0000313" key="9">
    <source>
        <dbReference type="EMBL" id="QRC95858.1"/>
    </source>
</evidence>
<dbReference type="VEuPathDB" id="FungiDB:JI435_055040"/>
<name>A0A7U2EZA3_PHANO</name>
<evidence type="ECO:0000313" key="10">
    <source>
        <dbReference type="Proteomes" id="UP000663193"/>
    </source>
</evidence>
<dbReference type="PANTHER" id="PTHR33048">
    <property type="entry name" value="PTH11-LIKE INTEGRAL MEMBRANE PROTEIN (AFU_ORTHOLOGUE AFUA_5G11245)"/>
    <property type="match status" value="1"/>
</dbReference>
<keyword evidence="10" id="KW-1185">Reference proteome</keyword>
<reference evidence="10" key="1">
    <citation type="journal article" date="2021" name="BMC Genomics">
        <title>Chromosome-level genome assembly and manually-curated proteome of model necrotroph Parastagonospora nodorum Sn15 reveals a genome-wide trove of candidate effector homologs, and redundancy of virulence-related functions within an accessory chromosome.</title>
        <authorList>
            <person name="Bertazzoni S."/>
            <person name="Jones D.A.B."/>
            <person name="Phan H.T."/>
            <person name="Tan K.-C."/>
            <person name="Hane J.K."/>
        </authorList>
    </citation>
    <scope>NUCLEOTIDE SEQUENCE [LARGE SCALE GENOMIC DNA]</scope>
    <source>
        <strain evidence="10">SN15 / ATCC MYA-4574 / FGSC 10173)</strain>
    </source>
</reference>
<feature type="transmembrane region" description="Helical" evidence="7">
    <location>
        <begin position="42"/>
        <end position="63"/>
    </location>
</feature>
<accession>A0A7U2EZA3</accession>
<dbReference type="EMBL" id="CP069028">
    <property type="protein sequence ID" value="QRC95858.1"/>
    <property type="molecule type" value="Genomic_DNA"/>
</dbReference>
<feature type="transmembrane region" description="Helical" evidence="7">
    <location>
        <begin position="12"/>
        <end position="30"/>
    </location>
</feature>
<keyword evidence="2 7" id="KW-0812">Transmembrane</keyword>
<evidence type="ECO:0000256" key="3">
    <source>
        <dbReference type="ARBA" id="ARBA00022989"/>
    </source>
</evidence>
<dbReference type="AlphaFoldDB" id="A0A7U2EZA3"/>
<evidence type="ECO:0000256" key="7">
    <source>
        <dbReference type="SAM" id="Phobius"/>
    </source>
</evidence>
<feature type="compositionally biased region" description="Polar residues" evidence="6">
    <location>
        <begin position="297"/>
        <end position="323"/>
    </location>
</feature>
<dbReference type="OrthoDB" id="3903189at2759"/>
<dbReference type="Pfam" id="PF20684">
    <property type="entry name" value="Fung_rhodopsin"/>
    <property type="match status" value="1"/>
</dbReference>
<comment type="similarity">
    <text evidence="5">Belongs to the SAT4 family.</text>
</comment>
<evidence type="ECO:0000259" key="8">
    <source>
        <dbReference type="Pfam" id="PF20684"/>
    </source>
</evidence>
<gene>
    <name evidence="9" type="ORF">JI435_055040</name>
</gene>
<evidence type="ECO:0000256" key="1">
    <source>
        <dbReference type="ARBA" id="ARBA00004141"/>
    </source>
</evidence>
<evidence type="ECO:0000256" key="5">
    <source>
        <dbReference type="ARBA" id="ARBA00038359"/>
    </source>
</evidence>
<evidence type="ECO:0000256" key="6">
    <source>
        <dbReference type="SAM" id="MobiDB-lite"/>
    </source>
</evidence>
<dbReference type="InterPro" id="IPR052337">
    <property type="entry name" value="SAT4-like"/>
</dbReference>
<dbReference type="GO" id="GO:0016020">
    <property type="term" value="C:membrane"/>
    <property type="evidence" value="ECO:0007669"/>
    <property type="project" value="UniProtKB-SubCell"/>
</dbReference>
<dbReference type="PANTHER" id="PTHR33048:SF149">
    <property type="entry name" value="UBID FAMILY DECARBOXYLASE"/>
    <property type="match status" value="1"/>
</dbReference>